<reference evidence="8 9" key="1">
    <citation type="submission" date="2024-01" db="EMBL/GenBank/DDBJ databases">
        <title>The complete chloroplast genome sequence of Lithospermum erythrorhizon: insights into the phylogenetic relationship among Boraginaceae species and the maternal lineages of purple gromwells.</title>
        <authorList>
            <person name="Okada T."/>
            <person name="Watanabe K."/>
        </authorList>
    </citation>
    <scope>NUCLEOTIDE SEQUENCE [LARGE SCALE GENOMIC DNA]</scope>
</reference>
<evidence type="ECO:0000313" key="9">
    <source>
        <dbReference type="Proteomes" id="UP001454036"/>
    </source>
</evidence>
<name>A0AAV3Q0N6_LITER</name>
<accession>A0AAV3Q0N6</accession>
<comment type="subcellular location">
    <subcellularLocation>
        <location evidence="1">Cytoplasm</location>
    </subcellularLocation>
</comment>
<dbReference type="PANTHER" id="PTHR28630:SF31">
    <property type="entry name" value="PEROXIREDOXIN-LIKE 2A"/>
    <property type="match status" value="1"/>
</dbReference>
<dbReference type="AlphaFoldDB" id="A0AAV3Q0N6"/>
<keyword evidence="9" id="KW-1185">Reference proteome</keyword>
<organism evidence="8 9">
    <name type="scientific">Lithospermum erythrorhizon</name>
    <name type="common">Purple gromwell</name>
    <name type="synonym">Lithospermum officinale var. erythrorhizon</name>
    <dbReference type="NCBI Taxonomy" id="34254"/>
    <lineage>
        <taxon>Eukaryota</taxon>
        <taxon>Viridiplantae</taxon>
        <taxon>Streptophyta</taxon>
        <taxon>Embryophyta</taxon>
        <taxon>Tracheophyta</taxon>
        <taxon>Spermatophyta</taxon>
        <taxon>Magnoliopsida</taxon>
        <taxon>eudicotyledons</taxon>
        <taxon>Gunneridae</taxon>
        <taxon>Pentapetalae</taxon>
        <taxon>asterids</taxon>
        <taxon>lamiids</taxon>
        <taxon>Boraginales</taxon>
        <taxon>Boraginaceae</taxon>
        <taxon>Boraginoideae</taxon>
        <taxon>Lithospermeae</taxon>
        <taxon>Lithospermum</taxon>
    </lineage>
</organism>
<dbReference type="PANTHER" id="PTHR28630">
    <property type="match status" value="1"/>
</dbReference>
<evidence type="ECO:0000256" key="2">
    <source>
        <dbReference type="ARBA" id="ARBA00022490"/>
    </source>
</evidence>
<dbReference type="GO" id="GO:0005737">
    <property type="term" value="C:cytoplasm"/>
    <property type="evidence" value="ECO:0007669"/>
    <property type="project" value="UniProtKB-SubCell"/>
</dbReference>
<proteinExistence type="inferred from homology"/>
<comment type="caution">
    <text evidence="8">The sequence shown here is derived from an EMBL/GenBank/DDBJ whole genome shotgun (WGS) entry which is preliminary data.</text>
</comment>
<keyword evidence="3" id="KW-0676">Redox-active center</keyword>
<dbReference type="Proteomes" id="UP001454036">
    <property type="component" value="Unassembled WGS sequence"/>
</dbReference>
<evidence type="ECO:0000256" key="5">
    <source>
        <dbReference type="ARBA" id="ARBA00023849"/>
    </source>
</evidence>
<dbReference type="InterPro" id="IPR032801">
    <property type="entry name" value="PXL2A/B/C"/>
</dbReference>
<evidence type="ECO:0000256" key="6">
    <source>
        <dbReference type="ARBA" id="ARBA00032058"/>
    </source>
</evidence>
<protein>
    <recommendedName>
        <fullName evidence="5">Peroxiredoxin-like 2A</fullName>
    </recommendedName>
    <alternativeName>
        <fullName evidence="7">Peroxiredoxin-like 2 activated in M-CSF stimulated monocytes</fullName>
    </alternativeName>
    <alternativeName>
        <fullName evidence="6">Redox-regulatory protein FAM213A</fullName>
    </alternativeName>
</protein>
<evidence type="ECO:0000256" key="7">
    <source>
        <dbReference type="ARBA" id="ARBA00032129"/>
    </source>
</evidence>
<dbReference type="Pfam" id="PF13911">
    <property type="entry name" value="AhpC-TSA_2"/>
    <property type="match status" value="1"/>
</dbReference>
<evidence type="ECO:0000256" key="3">
    <source>
        <dbReference type="ARBA" id="ARBA00023284"/>
    </source>
</evidence>
<sequence>MASFLVEEFVGNGLLKSLLPKLLEQGWDDVPTLKLMNPEDMDAMNMTQKQKDVLGIRSYLHDRAMMQYADKLEETGKSLTELLNLSTVELSTMFVMKRGHIARFTNRVAICGSSLFPASNSIPARRQSMITSRTSSISKSELSSTYSISSSITMSEISSNDFRKSLRIPRPLGRNLTLEQSISDLKIKDGYVFKGMVASMPAEARASGFVQPPPVIGEIAPYSAIENISVQRITPEYKVGIERVVKSKADTMKAIEIWRDKPAVLVCIRRPGCIMCRAEAHQLYSKKPLFDALGIQLIAVLHEYIESEVKNFWPRYWGGVVLYDKGMGFFKALGGGKLLKEKFISGFFLNPRAIANFRRAKATGVKQNFKGEGEIKGGLFILGKGKSGIAYQFIERNFGDWAPLSEVVEICNQLKNGQQSKSEPII</sequence>
<dbReference type="EMBL" id="BAABME010003072">
    <property type="protein sequence ID" value="GAA0157284.1"/>
    <property type="molecule type" value="Genomic_DNA"/>
</dbReference>
<evidence type="ECO:0000256" key="4">
    <source>
        <dbReference type="ARBA" id="ARBA00023787"/>
    </source>
</evidence>
<comment type="similarity">
    <text evidence="4">Belongs to the peroxiredoxin-like PRXL2 family. PRXL2A subfamily.</text>
</comment>
<evidence type="ECO:0000256" key="1">
    <source>
        <dbReference type="ARBA" id="ARBA00004496"/>
    </source>
</evidence>
<keyword evidence="2" id="KW-0963">Cytoplasm</keyword>
<evidence type="ECO:0000313" key="8">
    <source>
        <dbReference type="EMBL" id="GAA0157284.1"/>
    </source>
</evidence>
<gene>
    <name evidence="8" type="ORF">LIER_14587</name>
</gene>